<dbReference type="CDD" id="cd04371">
    <property type="entry name" value="DEP"/>
    <property type="match status" value="1"/>
</dbReference>
<feature type="region of interest" description="Disordered" evidence="1">
    <location>
        <begin position="1094"/>
        <end position="1126"/>
    </location>
</feature>
<feature type="compositionally biased region" description="Low complexity" evidence="1">
    <location>
        <begin position="1094"/>
        <end position="1115"/>
    </location>
</feature>
<dbReference type="InterPro" id="IPR048255">
    <property type="entry name" value="IML1_N"/>
</dbReference>
<evidence type="ECO:0000313" key="4">
    <source>
        <dbReference type="Proteomes" id="UP000076078"/>
    </source>
</evidence>
<dbReference type="Proteomes" id="UP000076078">
    <property type="component" value="Unassembled WGS sequence"/>
</dbReference>
<gene>
    <name evidence="3" type="ORF">DLAC_01155</name>
</gene>
<proteinExistence type="predicted"/>
<dbReference type="Gene3D" id="1.10.10.10">
    <property type="entry name" value="Winged helix-like DNA-binding domain superfamily/Winged helix DNA-binding domain"/>
    <property type="match status" value="1"/>
</dbReference>
<organism evidence="3 4">
    <name type="scientific">Tieghemostelium lacteum</name>
    <name type="common">Slime mold</name>
    <name type="synonym">Dictyostelium lacteum</name>
    <dbReference type="NCBI Taxonomy" id="361077"/>
    <lineage>
        <taxon>Eukaryota</taxon>
        <taxon>Amoebozoa</taxon>
        <taxon>Evosea</taxon>
        <taxon>Eumycetozoa</taxon>
        <taxon>Dictyostelia</taxon>
        <taxon>Dictyosteliales</taxon>
        <taxon>Raperosteliaceae</taxon>
        <taxon>Tieghemostelium</taxon>
    </lineage>
</organism>
<dbReference type="SUPFAM" id="SSF46785">
    <property type="entry name" value="Winged helix' DNA-binding domain"/>
    <property type="match status" value="1"/>
</dbReference>
<feature type="region of interest" description="Disordered" evidence="1">
    <location>
        <begin position="993"/>
        <end position="1016"/>
    </location>
</feature>
<evidence type="ECO:0000313" key="3">
    <source>
        <dbReference type="EMBL" id="KYR02324.1"/>
    </source>
</evidence>
<dbReference type="InParanoid" id="A0A152A7Z4"/>
<dbReference type="InterPro" id="IPR027244">
    <property type="entry name" value="IML1"/>
</dbReference>
<keyword evidence="4" id="KW-1185">Reference proteome</keyword>
<dbReference type="SMART" id="SM00049">
    <property type="entry name" value="DEP"/>
    <property type="match status" value="1"/>
</dbReference>
<dbReference type="PANTHER" id="PTHR13179:SF8">
    <property type="entry name" value="GATOR COMPLEX PROTEIN DEPDC5"/>
    <property type="match status" value="1"/>
</dbReference>
<dbReference type="InterPro" id="IPR055213">
    <property type="entry name" value="IML1_double_psi_beta_barrel"/>
</dbReference>
<dbReference type="PROSITE" id="PS50186">
    <property type="entry name" value="DEP"/>
    <property type="match status" value="1"/>
</dbReference>
<dbReference type="GO" id="GO:0035556">
    <property type="term" value="P:intracellular signal transduction"/>
    <property type="evidence" value="ECO:0007669"/>
    <property type="project" value="InterPro"/>
</dbReference>
<feature type="domain" description="DEP" evidence="2">
    <location>
        <begin position="1275"/>
        <end position="1348"/>
    </location>
</feature>
<feature type="compositionally biased region" description="Low complexity" evidence="1">
    <location>
        <begin position="994"/>
        <end position="1016"/>
    </location>
</feature>
<dbReference type="GO" id="GO:0005096">
    <property type="term" value="F:GTPase activator activity"/>
    <property type="evidence" value="ECO:0007669"/>
    <property type="project" value="InterPro"/>
</dbReference>
<dbReference type="OMA" id="PYWLAIS"/>
<dbReference type="InterPro" id="IPR000591">
    <property type="entry name" value="DEP_dom"/>
</dbReference>
<feature type="compositionally biased region" description="Low complexity" evidence="1">
    <location>
        <begin position="1400"/>
        <end position="1436"/>
    </location>
</feature>
<dbReference type="PANTHER" id="PTHR13179">
    <property type="entry name" value="DEP DOMAIN CONTAINING PROTEIN 5"/>
    <property type="match status" value="1"/>
</dbReference>
<feature type="region of interest" description="Disordered" evidence="1">
    <location>
        <begin position="408"/>
        <end position="449"/>
    </location>
</feature>
<dbReference type="EMBL" id="LODT01000004">
    <property type="protein sequence ID" value="KYR02324.1"/>
    <property type="molecule type" value="Genomic_DNA"/>
</dbReference>
<feature type="compositionally biased region" description="Low complexity" evidence="1">
    <location>
        <begin position="408"/>
        <end position="443"/>
    </location>
</feature>
<name>A0A152A7Z4_TIELA</name>
<feature type="compositionally biased region" description="Polar residues" evidence="1">
    <location>
        <begin position="554"/>
        <end position="565"/>
    </location>
</feature>
<dbReference type="STRING" id="361077.A0A152A7Z4"/>
<feature type="region of interest" description="Disordered" evidence="1">
    <location>
        <begin position="1466"/>
        <end position="1485"/>
    </location>
</feature>
<dbReference type="Pfam" id="PF12257">
    <property type="entry name" value="IML1"/>
    <property type="match status" value="1"/>
</dbReference>
<feature type="compositionally biased region" description="Low complexity" evidence="1">
    <location>
        <begin position="580"/>
        <end position="594"/>
    </location>
</feature>
<dbReference type="GO" id="GO:0010508">
    <property type="term" value="P:positive regulation of autophagy"/>
    <property type="evidence" value="ECO:0007669"/>
    <property type="project" value="TreeGrafter"/>
</dbReference>
<feature type="region of interest" description="Disordered" evidence="1">
    <location>
        <begin position="1369"/>
        <end position="1442"/>
    </location>
</feature>
<feature type="region of interest" description="Disordered" evidence="1">
    <location>
        <begin position="793"/>
        <end position="830"/>
    </location>
</feature>
<feature type="region of interest" description="Disordered" evidence="1">
    <location>
        <begin position="536"/>
        <end position="655"/>
    </location>
</feature>
<feature type="region of interest" description="Disordered" evidence="1">
    <location>
        <begin position="1769"/>
        <end position="1793"/>
    </location>
</feature>
<dbReference type="OrthoDB" id="18360at2759"/>
<dbReference type="Pfam" id="PF19418">
    <property type="entry name" value="DEPDC5_CTD"/>
    <property type="match status" value="1"/>
</dbReference>
<protein>
    <submittedName>
        <fullName evidence="3">DEP domain containing protein</fullName>
    </submittedName>
</protein>
<feature type="compositionally biased region" description="Acidic residues" evidence="1">
    <location>
        <begin position="542"/>
        <end position="551"/>
    </location>
</feature>
<dbReference type="Pfam" id="PF23013">
    <property type="entry name" value="IML1_N"/>
    <property type="match status" value="1"/>
</dbReference>
<comment type="caution">
    <text evidence="3">The sequence shown here is derived from an EMBL/GenBank/DDBJ whole genome shotgun (WGS) entry which is preliminary data.</text>
</comment>
<dbReference type="InterPro" id="IPR036390">
    <property type="entry name" value="WH_DNA-bd_sf"/>
</dbReference>
<accession>A0A152A7Z4</accession>
<dbReference type="InterPro" id="IPR036388">
    <property type="entry name" value="WH-like_DNA-bd_sf"/>
</dbReference>
<dbReference type="FunCoup" id="A0A152A7Z4">
    <property type="interactions" value="35"/>
</dbReference>
<dbReference type="InterPro" id="IPR045838">
    <property type="entry name" value="DEPDC5_CTD"/>
</dbReference>
<dbReference type="Pfam" id="PF00610">
    <property type="entry name" value="DEP"/>
    <property type="match status" value="1"/>
</dbReference>
<evidence type="ECO:0000256" key="1">
    <source>
        <dbReference type="SAM" id="MobiDB-lite"/>
    </source>
</evidence>
<evidence type="ECO:0000259" key="2">
    <source>
        <dbReference type="PROSITE" id="PS50186"/>
    </source>
</evidence>
<sequence length="1817" mass="205906">MNKKSLFILWVHDQSFSKEELVINPEHFPKLKVGDIVEVSSTTNTTKTLCLRVKTLAPVRQSTLQISIAKYIAQVFDFSNRREVIVNIIPEKKAHIDFIELSFKDQYIGRSDMWRLKLSLQNECVYVFKKLAFAQIRAQVEEIVSNGQKISSGLIDENTKFVFRSRSAKFVLFIQMSKEMWDYSTTDGELYFEKAVNGFLKSLFQRWKSLSVNHTITIILFSRTFHESTEILNEINNIPRNSQGKLYQDFYKVVVSEETRPDWSSIIVNLKKEFNNYHTNVNWDIYGRNSALGQNSTASQGNFLEAINLGMSYFDKHYIDRDFTRTGQMIVVVSAGTGIFEVDQDINLITKQRMIDNGIGCDLICLNKHPLHIVPLFKYNDKSIDLKDQYNVPYWLAISFYDESINNSTSTSTSNNNNNNSNELSNSGNSLNNSSNYVNSNNSKTEEKEGFVPQFRIPEKHINSFSDDSDQPVYDFYIPKDPRKFPGFSLKSNHKYTSHSLGVNSYEDTIFNLPLHEGMSGDANQYSMESSIVDDYMPSDTDQSDFSDTEDNVTHSTTPNANIGTNLIPKRKSQTTPHLQSNNRNINQNNNNSNHHTSKYSSYERKSTVQRHITNSSGKPAHNQHLNYHVHHQPPQSPSGGNYSYDSKNRSILDPMQPQQSSTLLIGSKTKNTINPFTYDSSPFHLTSNRRRWSHLWFSPNTYIFGKTNANPNPFLPNWKSLCEPASLPITTDYFPNEKELKAKYFEYVHSLSPDDDEYVNNIEALLKELISQRLAQGYQLIMEQVSSSNTASATSANATAGGTTPPSSTSGTMTPTTPTAPLSTTPTNSMQFLNKRTNKKTSYQLSLGHDFHLVTCDPSTQTIQVKRYQRQYRNQTKSIKYNYFLCTIHHSSFIYQSTNLVHQISSTYPWNTVDNIICGTMNSFRPTLKYWRIQYTILPTIDNQQLQQQLLLQQQQQLLQQQQQQQQQQLLLLQQQQQQQQHQQITIPIQDDTNQNENENNNNNNNNNTAPTTTTTPTIIQISTSPNVSTNNLGSLMNLSVPTSPVSIHKTNNIHNNSNIIKINTPINYKSPPNMSSSGPTILNSNNNSSLNNSNMINNSSSSALLTGSSSITSPSNDQSALPEHNEEERIAAFMKFKEYLNSQISRNNNTSQHTNKMEVKACTLSSIEGPTSDLSLSAGNNNSIVNSGLIGQTTILSSFTNTIMQSSGTTDFTVPLATSVVSSSIIIGGNRSNLTNSTSTEQPDPLSISSMTFKEKLTPNNIEGIYYRMNLPPPIGLKLVDKKYRLRNYKKCWVASEGLEWLEQNVEIATREEAINLAQIMMDQKYIKHVEKAQFSDGFHFYRLKEDEPFISPPIKKQESSVFLSNQHNNSTISSGNNSQIQSQQSSMVNSPIRDVNSPEQSPISSPKQSSSSVHNTTSSSLNVNNNNSNNGNSKTPTNMLGTSIKHNDSFILGSEHGTAQNLDASPSNSYHSTMSDSKTSTPIPTTPFNHSQNQLSYSSQHTFFNPAVPSSTNPNSNLIDTYENPNNTDEIRIEMDSTKTDRYEWILMRYDKTFCPTRYFHMEFKWMVSTGCVVDDFINTCVRKAKQFGLSLMQIPMEKNYSPFYSPFHVRLDPQLKSAQALKFILSHYSMIPDFIRKRPSSLVKRSDLYLFSDDYDVTEYIHKTGLLIVRVVEDGFLCYINNAPSNRQLLPAALQCLEGFQELVNKFNRSIPSIIYPSPDSPLDHPYSMLADASPQTNLLRSLPPQEANFLSLFAQGITQHDNNQIDDEANQHPTNSTNNTDTENDETDGQYEDQLYKEQEEMLYYSGVIDNN</sequence>
<dbReference type="GO" id="GO:1990130">
    <property type="term" value="C:GATOR1 complex"/>
    <property type="evidence" value="ECO:0007669"/>
    <property type="project" value="TreeGrafter"/>
</dbReference>
<feature type="compositionally biased region" description="Low complexity" evidence="1">
    <location>
        <begin position="793"/>
        <end position="828"/>
    </location>
</feature>
<reference evidence="3 4" key="1">
    <citation type="submission" date="2015-12" db="EMBL/GenBank/DDBJ databases">
        <title>Dictyostelia acquired genes for synthesis and detection of signals that induce cell-type specialization by lateral gene transfer from prokaryotes.</title>
        <authorList>
            <person name="Gloeckner G."/>
            <person name="Schaap P."/>
        </authorList>
    </citation>
    <scope>NUCLEOTIDE SEQUENCE [LARGE SCALE GENOMIC DNA]</scope>
    <source>
        <strain evidence="3 4">TK</strain>
    </source>
</reference>
<feature type="compositionally biased region" description="Low complexity" evidence="1">
    <location>
        <begin position="1371"/>
        <end position="1389"/>
    </location>
</feature>
<dbReference type="GO" id="GO:1904262">
    <property type="term" value="P:negative regulation of TORC1 signaling"/>
    <property type="evidence" value="ECO:0007669"/>
    <property type="project" value="TreeGrafter"/>
</dbReference>